<feature type="region of interest" description="Disordered" evidence="1">
    <location>
        <begin position="1"/>
        <end position="31"/>
    </location>
</feature>
<proteinExistence type="predicted"/>
<name>A0A9P4QKE1_9PLEO</name>
<feature type="compositionally biased region" description="Basic and acidic residues" evidence="1">
    <location>
        <begin position="18"/>
        <end position="31"/>
    </location>
</feature>
<dbReference type="EMBL" id="ML996467">
    <property type="protein sequence ID" value="KAF2726476.1"/>
    <property type="molecule type" value="Genomic_DNA"/>
</dbReference>
<dbReference type="AlphaFoldDB" id="A0A9P4QKE1"/>
<feature type="compositionally biased region" description="Polar residues" evidence="1">
    <location>
        <begin position="1"/>
        <end position="13"/>
    </location>
</feature>
<organism evidence="2 3">
    <name type="scientific">Polyplosphaeria fusca</name>
    <dbReference type="NCBI Taxonomy" id="682080"/>
    <lineage>
        <taxon>Eukaryota</taxon>
        <taxon>Fungi</taxon>
        <taxon>Dikarya</taxon>
        <taxon>Ascomycota</taxon>
        <taxon>Pezizomycotina</taxon>
        <taxon>Dothideomycetes</taxon>
        <taxon>Pleosporomycetidae</taxon>
        <taxon>Pleosporales</taxon>
        <taxon>Tetraplosphaeriaceae</taxon>
        <taxon>Polyplosphaeria</taxon>
    </lineage>
</organism>
<evidence type="ECO:0000256" key="1">
    <source>
        <dbReference type="SAM" id="MobiDB-lite"/>
    </source>
</evidence>
<reference evidence="2" key="1">
    <citation type="journal article" date="2020" name="Stud. Mycol.">
        <title>101 Dothideomycetes genomes: a test case for predicting lifestyles and emergence of pathogens.</title>
        <authorList>
            <person name="Haridas S."/>
            <person name="Albert R."/>
            <person name="Binder M."/>
            <person name="Bloem J."/>
            <person name="Labutti K."/>
            <person name="Salamov A."/>
            <person name="Andreopoulos B."/>
            <person name="Baker S."/>
            <person name="Barry K."/>
            <person name="Bills G."/>
            <person name="Bluhm B."/>
            <person name="Cannon C."/>
            <person name="Castanera R."/>
            <person name="Culley D."/>
            <person name="Daum C."/>
            <person name="Ezra D."/>
            <person name="Gonzalez J."/>
            <person name="Henrissat B."/>
            <person name="Kuo A."/>
            <person name="Liang C."/>
            <person name="Lipzen A."/>
            <person name="Lutzoni F."/>
            <person name="Magnuson J."/>
            <person name="Mondo S."/>
            <person name="Nolan M."/>
            <person name="Ohm R."/>
            <person name="Pangilinan J."/>
            <person name="Park H.-J."/>
            <person name="Ramirez L."/>
            <person name="Alfaro M."/>
            <person name="Sun H."/>
            <person name="Tritt A."/>
            <person name="Yoshinaga Y."/>
            <person name="Zwiers L.-H."/>
            <person name="Turgeon B."/>
            <person name="Goodwin S."/>
            <person name="Spatafora J."/>
            <person name="Crous P."/>
            <person name="Grigoriev I."/>
        </authorList>
    </citation>
    <scope>NUCLEOTIDE SEQUENCE</scope>
    <source>
        <strain evidence="2">CBS 125425</strain>
    </source>
</reference>
<protein>
    <submittedName>
        <fullName evidence="2">Uncharacterized protein</fullName>
    </submittedName>
</protein>
<keyword evidence="3" id="KW-1185">Reference proteome</keyword>
<feature type="compositionally biased region" description="Low complexity" evidence="1">
    <location>
        <begin position="424"/>
        <end position="435"/>
    </location>
</feature>
<comment type="caution">
    <text evidence="2">The sequence shown here is derived from an EMBL/GenBank/DDBJ whole genome shotgun (WGS) entry which is preliminary data.</text>
</comment>
<dbReference type="OrthoDB" id="3786303at2759"/>
<feature type="region of interest" description="Disordered" evidence="1">
    <location>
        <begin position="424"/>
        <end position="447"/>
    </location>
</feature>
<evidence type="ECO:0000313" key="2">
    <source>
        <dbReference type="EMBL" id="KAF2726476.1"/>
    </source>
</evidence>
<gene>
    <name evidence="2" type="ORF">EJ04DRAFT_571234</name>
</gene>
<accession>A0A9P4QKE1</accession>
<sequence>MSRATPANQQDNCAGQDETSRRPDISDPMYKELSERTKLPKSTLARHTNIDNWDDQVDLETNPTLEQLSTYMACAIGDLHTTTLDGEDWINFYKEIFEGWTVEHFEPIVQTIKSGLMEAIRERKLKVAKTDRREGKQAEQLAAFARGQYEEATPGPSTPQSSSLPVRGRSVGQPPIPPPQFQTPAIQVGGEELPPSPPSHNLPQTAYTLYATSQAHPPLPHARGYPQPPVIQPYMLPPRVDTVPERPPPEKLIQFQKAWRKKNNYTGKPYDILADKARMFVEVCRRLDIPESQYADLFPEILQDRANAFYLYNLGPGHTWKTMYKGMDRHFNTNVNHSQYYTDWTTMTYARTRQENPDKSPHKTLEAMFDKLTLAQRVLGAAYHGPEQLRTTSRAKNSLATYDPHYRSIWIARQRIILHPLAHTTPTADTPTTTPVQSTHKEDKDSRGTVQAFTVDRQTRGIQGRRSALYVTKRDVGQAITHITDTTPSHKEIDAFITEFEGVSEDNTDTEEEEEQDGNDTELAEAVQYLTNAAFLHRTTQEMPHAPYNDGEPIQADQFVLDNHYGATYQGELWDTGAAKVSTVGKEQLKAYLEENPCTEVQWDNTETTISFGGQNPVQSLGSARIHNPLGTVTYHILDTPTPFLLSLADADRLGAYYNNVLDIIVRKDSTTIPVVRKWGHPFFNVGKHEQATLFFTKAELRRLHRRFGHPCTERLHRLLTNAGHEADISILEEIKKFCHFCQTYGPAPSRFKFSIKDDTHFNYEIIIDTI</sequence>
<evidence type="ECO:0000313" key="3">
    <source>
        <dbReference type="Proteomes" id="UP000799444"/>
    </source>
</evidence>
<dbReference type="Proteomes" id="UP000799444">
    <property type="component" value="Unassembled WGS sequence"/>
</dbReference>
<feature type="region of interest" description="Disordered" evidence="1">
    <location>
        <begin position="149"/>
        <end position="198"/>
    </location>
</feature>